<evidence type="ECO:0000256" key="2">
    <source>
        <dbReference type="ARBA" id="ARBA00022908"/>
    </source>
</evidence>
<comment type="caution">
    <text evidence="6">The sequence shown here is derived from an EMBL/GenBank/DDBJ whole genome shotgun (WGS) entry which is preliminary data.</text>
</comment>
<dbReference type="InterPro" id="IPR050090">
    <property type="entry name" value="Tyrosine_recombinase_XerCD"/>
</dbReference>
<dbReference type="GO" id="GO:0003677">
    <property type="term" value="F:DNA binding"/>
    <property type="evidence" value="ECO:0007669"/>
    <property type="project" value="UniProtKB-KW"/>
</dbReference>
<dbReference type="Gene3D" id="1.10.150.130">
    <property type="match status" value="1"/>
</dbReference>
<sequence>MVTAMQVRVRYVRAYRDNRGKERIYYRRPGQPQVKLRGPLGSPAFLEDYNRAHAASQPPTLRAPLSGSLEALSLLWLASPKFQAMAPSTQAVQRRILDRLRKEHGHRIVRDATERDVRRLVQERQDTPAAANHVLRLLRGLFAHAVKENWRTDNPAKGVERLAERQKGHPDWPDEEIARYRAHWPVGSKPRLAFELLIQTAQRKGDVIGLGRQHLRSGGTLLRFRQEKTGTDMTLPVTPDLAACLSLLPDGQMVFLLTEAGAAYSRNGFYNSFRDWCDEAGIPKGYSPHGLRKARARLLAEDGATAHEIGAWTGHKTLAEVERYTRAADQERMAHAALAKAKPRTGNG</sequence>
<reference evidence="6 7" key="1">
    <citation type="journal article" date="2019" name="Environ. Microbiol.">
        <title>Species interactions and distinct microbial communities in high Arctic permafrost affected cryosols are associated with the CH4 and CO2 gas fluxes.</title>
        <authorList>
            <person name="Altshuler I."/>
            <person name="Hamel J."/>
            <person name="Turney S."/>
            <person name="Magnuson E."/>
            <person name="Levesque R."/>
            <person name="Greer C."/>
            <person name="Whyte L.G."/>
        </authorList>
    </citation>
    <scope>NUCLEOTIDE SEQUENCE [LARGE SCALE GENOMIC DNA]</scope>
    <source>
        <strain evidence="6 7">S9.3B</strain>
    </source>
</reference>
<name>A0A502FV22_9PROT</name>
<dbReference type="InterPro" id="IPR002104">
    <property type="entry name" value="Integrase_catalytic"/>
</dbReference>
<evidence type="ECO:0000313" key="6">
    <source>
        <dbReference type="EMBL" id="TPG53239.1"/>
    </source>
</evidence>
<dbReference type="Proteomes" id="UP000317078">
    <property type="component" value="Unassembled WGS sequence"/>
</dbReference>
<dbReference type="InterPro" id="IPR010998">
    <property type="entry name" value="Integrase_recombinase_N"/>
</dbReference>
<dbReference type="Gene3D" id="1.10.443.10">
    <property type="entry name" value="Intergrase catalytic core"/>
    <property type="match status" value="1"/>
</dbReference>
<dbReference type="GO" id="GO:0006310">
    <property type="term" value="P:DNA recombination"/>
    <property type="evidence" value="ECO:0007669"/>
    <property type="project" value="UniProtKB-KW"/>
</dbReference>
<keyword evidence="4" id="KW-0233">DNA recombination</keyword>
<dbReference type="SUPFAM" id="SSF56349">
    <property type="entry name" value="DNA breaking-rejoining enzymes"/>
    <property type="match status" value="1"/>
</dbReference>
<keyword evidence="3" id="KW-0238">DNA-binding</keyword>
<accession>A0A502FV22</accession>
<evidence type="ECO:0000259" key="5">
    <source>
        <dbReference type="PROSITE" id="PS51898"/>
    </source>
</evidence>
<protein>
    <recommendedName>
        <fullName evidence="5">Tyr recombinase domain-containing protein</fullName>
    </recommendedName>
</protein>
<evidence type="ECO:0000256" key="1">
    <source>
        <dbReference type="ARBA" id="ARBA00008857"/>
    </source>
</evidence>
<dbReference type="PANTHER" id="PTHR30349:SF41">
    <property type="entry name" value="INTEGRASE_RECOMBINASE PROTEIN MJ0367-RELATED"/>
    <property type="match status" value="1"/>
</dbReference>
<dbReference type="AlphaFoldDB" id="A0A502FV22"/>
<evidence type="ECO:0000256" key="4">
    <source>
        <dbReference type="ARBA" id="ARBA00023172"/>
    </source>
</evidence>
<evidence type="ECO:0000256" key="3">
    <source>
        <dbReference type="ARBA" id="ARBA00023125"/>
    </source>
</evidence>
<dbReference type="GO" id="GO:0015074">
    <property type="term" value="P:DNA integration"/>
    <property type="evidence" value="ECO:0007669"/>
    <property type="project" value="UniProtKB-KW"/>
</dbReference>
<dbReference type="PANTHER" id="PTHR30349">
    <property type="entry name" value="PHAGE INTEGRASE-RELATED"/>
    <property type="match status" value="1"/>
</dbReference>
<keyword evidence="2" id="KW-0229">DNA integration</keyword>
<evidence type="ECO:0000313" key="7">
    <source>
        <dbReference type="Proteomes" id="UP000317078"/>
    </source>
</evidence>
<comment type="similarity">
    <text evidence="1">Belongs to the 'phage' integrase family.</text>
</comment>
<gene>
    <name evidence="6" type="ORF">EAH89_17115</name>
</gene>
<dbReference type="InterPro" id="IPR013762">
    <property type="entry name" value="Integrase-like_cat_sf"/>
</dbReference>
<dbReference type="EMBL" id="RCZP01000018">
    <property type="protein sequence ID" value="TPG53239.1"/>
    <property type="molecule type" value="Genomic_DNA"/>
</dbReference>
<dbReference type="InterPro" id="IPR011010">
    <property type="entry name" value="DNA_brk_join_enz"/>
</dbReference>
<feature type="domain" description="Tyr recombinase" evidence="5">
    <location>
        <begin position="168"/>
        <end position="338"/>
    </location>
</feature>
<proteinExistence type="inferred from homology"/>
<organism evidence="6 7">
    <name type="scientific">Muricoccus nepalensis</name>
    <dbReference type="NCBI Taxonomy" id="1854500"/>
    <lineage>
        <taxon>Bacteria</taxon>
        <taxon>Pseudomonadati</taxon>
        <taxon>Pseudomonadota</taxon>
        <taxon>Alphaproteobacteria</taxon>
        <taxon>Acetobacterales</taxon>
        <taxon>Roseomonadaceae</taxon>
        <taxon>Muricoccus</taxon>
    </lineage>
</organism>
<keyword evidence="7" id="KW-1185">Reference proteome</keyword>
<dbReference type="Pfam" id="PF00589">
    <property type="entry name" value="Phage_integrase"/>
    <property type="match status" value="1"/>
</dbReference>
<dbReference type="PROSITE" id="PS51898">
    <property type="entry name" value="TYR_RECOMBINASE"/>
    <property type="match status" value="1"/>
</dbReference>